<keyword evidence="2" id="KW-1185">Reference proteome</keyword>
<dbReference type="InParanoid" id="A0A2G5D511"/>
<dbReference type="Proteomes" id="UP000230069">
    <property type="component" value="Unassembled WGS sequence"/>
</dbReference>
<name>A0A2G5D511_AQUCA</name>
<proteinExistence type="predicted"/>
<gene>
    <name evidence="1" type="ORF">AQUCO_02700076v1</name>
</gene>
<reference evidence="1 2" key="1">
    <citation type="submission" date="2017-09" db="EMBL/GenBank/DDBJ databases">
        <title>WGS assembly of Aquilegia coerulea Goldsmith.</title>
        <authorList>
            <person name="Hodges S."/>
            <person name="Kramer E."/>
            <person name="Nordborg M."/>
            <person name="Tomkins J."/>
            <person name="Borevitz J."/>
            <person name="Derieg N."/>
            <person name="Yan J."/>
            <person name="Mihaltcheva S."/>
            <person name="Hayes R.D."/>
            <person name="Rokhsar D."/>
        </authorList>
    </citation>
    <scope>NUCLEOTIDE SEQUENCE [LARGE SCALE GENOMIC DNA]</scope>
    <source>
        <strain evidence="2">cv. Goldsmith</strain>
    </source>
</reference>
<dbReference type="AlphaFoldDB" id="A0A2G5D511"/>
<accession>A0A2G5D511</accession>
<organism evidence="1 2">
    <name type="scientific">Aquilegia coerulea</name>
    <name type="common">Rocky mountain columbine</name>
    <dbReference type="NCBI Taxonomy" id="218851"/>
    <lineage>
        <taxon>Eukaryota</taxon>
        <taxon>Viridiplantae</taxon>
        <taxon>Streptophyta</taxon>
        <taxon>Embryophyta</taxon>
        <taxon>Tracheophyta</taxon>
        <taxon>Spermatophyta</taxon>
        <taxon>Magnoliopsida</taxon>
        <taxon>Ranunculales</taxon>
        <taxon>Ranunculaceae</taxon>
        <taxon>Thalictroideae</taxon>
        <taxon>Aquilegia</taxon>
    </lineage>
</organism>
<evidence type="ECO:0000313" key="1">
    <source>
        <dbReference type="EMBL" id="PIA38604.1"/>
    </source>
</evidence>
<sequence length="66" mass="7617">MRLCFVQICKGLSFTVYTYNSICWISKTYKLETPSSFRKAQNGFCCLILQHTSHHNSTKGDKLKIP</sequence>
<evidence type="ECO:0000313" key="2">
    <source>
        <dbReference type="Proteomes" id="UP000230069"/>
    </source>
</evidence>
<protein>
    <submittedName>
        <fullName evidence="1">Uncharacterized protein</fullName>
    </submittedName>
</protein>
<dbReference type="EMBL" id="KZ305044">
    <property type="protein sequence ID" value="PIA38604.1"/>
    <property type="molecule type" value="Genomic_DNA"/>
</dbReference>